<dbReference type="PANTHER" id="PTHR34413:SF2">
    <property type="entry name" value="PROPHAGE TAIL FIBER ASSEMBLY PROTEIN HOMOLOG TFAE-RELATED"/>
    <property type="match status" value="1"/>
</dbReference>
<feature type="non-terminal residue" evidence="2">
    <location>
        <position position="103"/>
    </location>
</feature>
<dbReference type="Pfam" id="PF20454">
    <property type="entry name" value="GpA_nuclease"/>
    <property type="match status" value="1"/>
</dbReference>
<dbReference type="InterPro" id="IPR046454">
    <property type="entry name" value="GpA_endonuclease"/>
</dbReference>
<protein>
    <submittedName>
        <fullName evidence="2">Phage terminase large subunit family protein</fullName>
    </submittedName>
</protein>
<proteinExistence type="predicted"/>
<accession>A0A5Y0NW97</accession>
<comment type="caution">
    <text evidence="2">The sequence shown here is derived from an EMBL/GenBank/DDBJ whole genome shotgun (WGS) entry which is preliminary data.</text>
</comment>
<dbReference type="AlphaFoldDB" id="A0A5Y0NW97"/>
<evidence type="ECO:0000313" key="2">
    <source>
        <dbReference type="EMBL" id="EBV5378779.1"/>
    </source>
</evidence>
<dbReference type="InterPro" id="IPR051220">
    <property type="entry name" value="TFA_Chaperone"/>
</dbReference>
<reference evidence="2" key="1">
    <citation type="submission" date="2018-06" db="EMBL/GenBank/DDBJ databases">
        <authorList>
            <person name="Ashton P.M."/>
            <person name="Dallman T."/>
            <person name="Nair S."/>
            <person name="De Pinna E."/>
            <person name="Peters T."/>
            <person name="Grant K."/>
        </authorList>
    </citation>
    <scope>NUCLEOTIDE SEQUENCE</scope>
    <source>
        <strain evidence="2">247192</strain>
    </source>
</reference>
<organism evidence="2">
    <name type="scientific">Salmonella enterica subsp. enterica serovar Wangata</name>
    <dbReference type="NCBI Taxonomy" id="487006"/>
    <lineage>
        <taxon>Bacteria</taxon>
        <taxon>Pseudomonadati</taxon>
        <taxon>Pseudomonadota</taxon>
        <taxon>Gammaproteobacteria</taxon>
        <taxon>Enterobacterales</taxon>
        <taxon>Enterobacteriaceae</taxon>
        <taxon>Salmonella</taxon>
    </lineage>
</organism>
<dbReference type="PANTHER" id="PTHR34413">
    <property type="entry name" value="PROPHAGE TAIL FIBER ASSEMBLY PROTEIN HOMOLOG TFAE-RELATED-RELATED"/>
    <property type="match status" value="1"/>
</dbReference>
<sequence length="103" mass="12015">IQCPHCHKLTEPQQKRELNNRGVWLREGQHIDRDGNITGEARRSRIASFWMEGPAAAYQTWAQLVYKLLTAEEEYERTGSEETLKAVINTDWGLPYQSRRSLE</sequence>
<feature type="non-terminal residue" evidence="2">
    <location>
        <position position="1"/>
    </location>
</feature>
<dbReference type="EMBL" id="AAHFNS010000122">
    <property type="protein sequence ID" value="EBV5378779.1"/>
    <property type="molecule type" value="Genomic_DNA"/>
</dbReference>
<dbReference type="GO" id="GO:0004519">
    <property type="term" value="F:endonuclease activity"/>
    <property type="evidence" value="ECO:0007669"/>
    <property type="project" value="InterPro"/>
</dbReference>
<evidence type="ECO:0000259" key="1">
    <source>
        <dbReference type="Pfam" id="PF20454"/>
    </source>
</evidence>
<name>A0A5Y0NW97_SALET</name>
<gene>
    <name evidence="2" type="ORF">DO763_24780</name>
</gene>
<feature type="domain" description="Terminase large subunit GpA endonuclease" evidence="1">
    <location>
        <begin position="46"/>
        <end position="100"/>
    </location>
</feature>